<dbReference type="GO" id="GO:0003677">
    <property type="term" value="F:DNA binding"/>
    <property type="evidence" value="ECO:0007669"/>
    <property type="project" value="UniProtKB-KW"/>
</dbReference>
<evidence type="ECO:0000256" key="3">
    <source>
        <dbReference type="ARBA" id="ARBA00023163"/>
    </source>
</evidence>
<keyword evidence="6" id="KW-1185">Reference proteome</keyword>
<dbReference type="SUPFAM" id="SSF46894">
    <property type="entry name" value="C-terminal effector domain of the bipartite response regulators"/>
    <property type="match status" value="1"/>
</dbReference>
<organism evidence="5 6">
    <name type="scientific">Halosaccharopolyspora lacisalsi</name>
    <dbReference type="NCBI Taxonomy" id="1000566"/>
    <lineage>
        <taxon>Bacteria</taxon>
        <taxon>Bacillati</taxon>
        <taxon>Actinomycetota</taxon>
        <taxon>Actinomycetes</taxon>
        <taxon>Pseudonocardiales</taxon>
        <taxon>Pseudonocardiaceae</taxon>
        <taxon>Halosaccharopolyspora</taxon>
    </lineage>
</organism>
<dbReference type="SUPFAM" id="SSF55785">
    <property type="entry name" value="PYP-like sensor domain (PAS domain)"/>
    <property type="match status" value="2"/>
</dbReference>
<dbReference type="CDD" id="cd00130">
    <property type="entry name" value="PAS"/>
    <property type="match status" value="1"/>
</dbReference>
<dbReference type="PANTHER" id="PTHR44688:SF16">
    <property type="entry name" value="DNA-BINDING TRANSCRIPTIONAL ACTIVATOR DEVR_DOSR"/>
    <property type="match status" value="1"/>
</dbReference>
<dbReference type="CDD" id="cd06170">
    <property type="entry name" value="LuxR_C_like"/>
    <property type="match status" value="1"/>
</dbReference>
<dbReference type="Gene3D" id="3.30.450.20">
    <property type="entry name" value="PAS domain"/>
    <property type="match status" value="2"/>
</dbReference>
<name>A0A839DUN5_9PSEU</name>
<dbReference type="Pfam" id="PF08448">
    <property type="entry name" value="PAS_4"/>
    <property type="match status" value="1"/>
</dbReference>
<dbReference type="PANTHER" id="PTHR44688">
    <property type="entry name" value="DNA-BINDING TRANSCRIPTIONAL ACTIVATOR DEVR_DOSR"/>
    <property type="match status" value="1"/>
</dbReference>
<dbReference type="SMART" id="SM00421">
    <property type="entry name" value="HTH_LUXR"/>
    <property type="match status" value="1"/>
</dbReference>
<comment type="caution">
    <text evidence="5">The sequence shown here is derived from an EMBL/GenBank/DDBJ whole genome shotgun (WGS) entry which is preliminary data.</text>
</comment>
<dbReference type="GO" id="GO:0006355">
    <property type="term" value="P:regulation of DNA-templated transcription"/>
    <property type="evidence" value="ECO:0007669"/>
    <property type="project" value="InterPro"/>
</dbReference>
<sequence>MSTSEPTGELSAFLTHLPVPVAVFDARSHVRWANRKFEQLCGDPSVLGKPLNELPLPSLAEILPAEHRSVRTLGTTLLRERTVDSPWRAYHFPVSPGSGLVGSILFDLTNHVEALREARRWRSRLLDLVMSLPLPIAMCTPTGRIVEANPAMATFFTTKMSSLRGTALTELVRPVDPTVLPKIERVLRSGGRATHRFSVEPLGKPADGAEMTLQPLPHPELDGAMLLASMARRQQAENRTAEPAMTLSDREARVLERVALGKPSSAIGRELGVSVDGVNYHIARLRRRLDAANRTALVAAAYTRGLLRPGSWPPAAG</sequence>
<dbReference type="Pfam" id="PF00196">
    <property type="entry name" value="GerE"/>
    <property type="match status" value="1"/>
</dbReference>
<evidence type="ECO:0000259" key="4">
    <source>
        <dbReference type="PROSITE" id="PS50043"/>
    </source>
</evidence>
<feature type="domain" description="HTH luxR-type" evidence="4">
    <location>
        <begin position="240"/>
        <end position="305"/>
    </location>
</feature>
<dbReference type="RefSeq" id="WP_182543749.1">
    <property type="nucleotide sequence ID" value="NZ_JACGWZ010000002.1"/>
</dbReference>
<dbReference type="AlphaFoldDB" id="A0A839DUN5"/>
<keyword evidence="1" id="KW-0805">Transcription regulation</keyword>
<dbReference type="InterPro" id="IPR016032">
    <property type="entry name" value="Sig_transdc_resp-reg_C-effctor"/>
</dbReference>
<dbReference type="InterPro" id="IPR000014">
    <property type="entry name" value="PAS"/>
</dbReference>
<evidence type="ECO:0000313" key="5">
    <source>
        <dbReference type="EMBL" id="MBA8824469.1"/>
    </source>
</evidence>
<dbReference type="PROSITE" id="PS50043">
    <property type="entry name" value="HTH_LUXR_2"/>
    <property type="match status" value="1"/>
</dbReference>
<dbReference type="EMBL" id="JACGWZ010000002">
    <property type="protein sequence ID" value="MBA8824469.1"/>
    <property type="molecule type" value="Genomic_DNA"/>
</dbReference>
<dbReference type="SMART" id="SM00091">
    <property type="entry name" value="PAS"/>
    <property type="match status" value="2"/>
</dbReference>
<dbReference type="InterPro" id="IPR000792">
    <property type="entry name" value="Tscrpt_reg_LuxR_C"/>
</dbReference>
<dbReference type="Gene3D" id="1.10.10.10">
    <property type="entry name" value="Winged helix-like DNA-binding domain superfamily/Winged helix DNA-binding domain"/>
    <property type="match status" value="1"/>
</dbReference>
<dbReference type="Proteomes" id="UP000569329">
    <property type="component" value="Unassembled WGS sequence"/>
</dbReference>
<gene>
    <name evidence="5" type="ORF">FHX42_001816</name>
</gene>
<proteinExistence type="predicted"/>
<evidence type="ECO:0000256" key="2">
    <source>
        <dbReference type="ARBA" id="ARBA00023125"/>
    </source>
</evidence>
<dbReference type="InterPro" id="IPR036388">
    <property type="entry name" value="WH-like_DNA-bd_sf"/>
</dbReference>
<dbReference type="InterPro" id="IPR013656">
    <property type="entry name" value="PAS_4"/>
</dbReference>
<dbReference type="Pfam" id="PF13188">
    <property type="entry name" value="PAS_8"/>
    <property type="match status" value="1"/>
</dbReference>
<keyword evidence="2 5" id="KW-0238">DNA-binding</keyword>
<accession>A0A839DUN5</accession>
<protein>
    <submittedName>
        <fullName evidence="5">DNA-binding CsgD family transcriptional regulator</fullName>
    </submittedName>
</protein>
<evidence type="ECO:0000313" key="6">
    <source>
        <dbReference type="Proteomes" id="UP000569329"/>
    </source>
</evidence>
<dbReference type="InterPro" id="IPR035965">
    <property type="entry name" value="PAS-like_dom_sf"/>
</dbReference>
<reference evidence="5 6" key="1">
    <citation type="submission" date="2020-07" db="EMBL/GenBank/DDBJ databases">
        <title>Sequencing the genomes of 1000 actinobacteria strains.</title>
        <authorList>
            <person name="Klenk H.-P."/>
        </authorList>
    </citation>
    <scope>NUCLEOTIDE SEQUENCE [LARGE SCALE GENOMIC DNA]</scope>
    <source>
        <strain evidence="5 6">DSM 45975</strain>
    </source>
</reference>
<keyword evidence="3" id="KW-0804">Transcription</keyword>
<evidence type="ECO:0000256" key="1">
    <source>
        <dbReference type="ARBA" id="ARBA00023015"/>
    </source>
</evidence>